<evidence type="ECO:0000259" key="6">
    <source>
        <dbReference type="PROSITE" id="PS50850"/>
    </source>
</evidence>
<dbReference type="Gene3D" id="1.20.1250.20">
    <property type="entry name" value="MFS general substrate transporter like domains"/>
    <property type="match status" value="2"/>
</dbReference>
<feature type="transmembrane region" description="Helical" evidence="5">
    <location>
        <begin position="399"/>
        <end position="423"/>
    </location>
</feature>
<sequence length="435" mass="46544">MAAASGPGTSKPLDVVPIEDASLGAFYRSMNLTERRTFWACAAGWALDGMDFMIYPLVIGTIISLWKVDPGTAGLAATVTLLASALGGWIAGFVADRIGRVLTLQITILWFSFFSLVCAFVQNFEQLLVARALLGLGFGGEWAAGAVLMGETIRAQYRGRAVGSVQSGWAIGWGLAVLSQAVLFSYLPPESAWRWMFVIGAFPALLVFYLRRYVEEPKVAAETRAKARAAGEQPKLWEIFAGPLLRTTILASLAAAGCQGGYYAITTWLPRYLTTERGLSIVSSTGYLSALIVGSFAGYLVGAWLADRLGRRPLFLIFSVGAILVIVAYTQLPLSNAVLWVLGFPLGFFASGYFSGMGAFLTELYPTRLRGSGQGFCYNFGRGLGALFPYLVGELSKSIGLASAIAVFAAGAYGVFFLAAFALPETRGKVLHVDG</sequence>
<keyword evidence="2 5" id="KW-0812">Transmembrane</keyword>
<dbReference type="Proteomes" id="UP001055117">
    <property type="component" value="Unassembled WGS sequence"/>
</dbReference>
<evidence type="ECO:0000256" key="5">
    <source>
        <dbReference type="SAM" id="Phobius"/>
    </source>
</evidence>
<gene>
    <name evidence="7" type="primary">naiP_2</name>
    <name evidence="7" type="ORF">AFCDBAGC_3697</name>
</gene>
<keyword evidence="8" id="KW-1185">Reference proteome</keyword>
<dbReference type="EMBL" id="BPQG01000055">
    <property type="protein sequence ID" value="GJD45820.1"/>
    <property type="molecule type" value="Genomic_DNA"/>
</dbReference>
<keyword evidence="4 5" id="KW-0472">Membrane</keyword>
<comment type="caution">
    <text evidence="7">The sequence shown here is derived from an EMBL/GenBank/DDBJ whole genome shotgun (WGS) entry which is preliminary data.</text>
</comment>
<feature type="transmembrane region" description="Helical" evidence="5">
    <location>
        <begin position="338"/>
        <end position="364"/>
    </location>
</feature>
<reference evidence="7 8" key="1">
    <citation type="journal article" date="2021" name="Front. Microbiol.">
        <title>Comprehensive Comparative Genomics and Phenotyping of Methylobacterium Species.</title>
        <authorList>
            <person name="Alessa O."/>
            <person name="Ogura Y."/>
            <person name="Fujitani Y."/>
            <person name="Takami H."/>
            <person name="Hayashi T."/>
            <person name="Sahin N."/>
            <person name="Tani A."/>
        </authorList>
    </citation>
    <scope>NUCLEOTIDE SEQUENCE [LARGE SCALE GENOMIC DNA]</scope>
    <source>
        <strain evidence="7 8">DSM 23679</strain>
    </source>
</reference>
<evidence type="ECO:0000313" key="7">
    <source>
        <dbReference type="EMBL" id="GJD45820.1"/>
    </source>
</evidence>
<dbReference type="PANTHER" id="PTHR23508:SF10">
    <property type="entry name" value="CARBOXYLIC ACID TRANSPORTER PROTEIN HOMOLOG"/>
    <property type="match status" value="1"/>
</dbReference>
<feature type="transmembrane region" description="Helical" evidence="5">
    <location>
        <begin position="38"/>
        <end position="66"/>
    </location>
</feature>
<feature type="transmembrane region" description="Helical" evidence="5">
    <location>
        <begin position="72"/>
        <end position="94"/>
    </location>
</feature>
<dbReference type="RefSeq" id="WP_147763548.1">
    <property type="nucleotide sequence ID" value="NZ_BPQG01000055.1"/>
</dbReference>
<feature type="transmembrane region" description="Helical" evidence="5">
    <location>
        <begin position="101"/>
        <end position="122"/>
    </location>
</feature>
<dbReference type="InterPro" id="IPR005829">
    <property type="entry name" value="Sugar_transporter_CS"/>
</dbReference>
<dbReference type="CDD" id="cd17371">
    <property type="entry name" value="MFS_MucK"/>
    <property type="match status" value="1"/>
</dbReference>
<feature type="transmembrane region" description="Helical" evidence="5">
    <location>
        <begin position="193"/>
        <end position="210"/>
    </location>
</feature>
<dbReference type="Pfam" id="PF07690">
    <property type="entry name" value="MFS_1"/>
    <property type="match status" value="1"/>
</dbReference>
<keyword evidence="3 5" id="KW-1133">Transmembrane helix</keyword>
<dbReference type="InterPro" id="IPR020846">
    <property type="entry name" value="MFS_dom"/>
</dbReference>
<dbReference type="InterPro" id="IPR036259">
    <property type="entry name" value="MFS_trans_sf"/>
</dbReference>
<comment type="subcellular location">
    <subcellularLocation>
        <location evidence="1">Membrane</location>
        <topology evidence="1">Multi-pass membrane protein</topology>
    </subcellularLocation>
</comment>
<feature type="transmembrane region" description="Helical" evidence="5">
    <location>
        <begin position="244"/>
        <end position="265"/>
    </location>
</feature>
<feature type="transmembrane region" description="Helical" evidence="5">
    <location>
        <begin position="313"/>
        <end position="332"/>
    </location>
</feature>
<dbReference type="PROSITE" id="PS00216">
    <property type="entry name" value="SUGAR_TRANSPORT_1"/>
    <property type="match status" value="1"/>
</dbReference>
<feature type="transmembrane region" description="Helical" evidence="5">
    <location>
        <begin position="128"/>
        <end position="148"/>
    </location>
</feature>
<proteinExistence type="predicted"/>
<accession>A0ABQ4QLX9</accession>
<feature type="domain" description="Major facilitator superfamily (MFS) profile" evidence="6">
    <location>
        <begin position="37"/>
        <end position="427"/>
    </location>
</feature>
<protein>
    <submittedName>
        <fullName evidence="7">Niacin/nicotinamide transporter NaiP</fullName>
    </submittedName>
</protein>
<evidence type="ECO:0000256" key="4">
    <source>
        <dbReference type="ARBA" id="ARBA00023136"/>
    </source>
</evidence>
<dbReference type="PROSITE" id="PS50850">
    <property type="entry name" value="MFS"/>
    <property type="match status" value="1"/>
</dbReference>
<evidence type="ECO:0000313" key="8">
    <source>
        <dbReference type="Proteomes" id="UP001055117"/>
    </source>
</evidence>
<evidence type="ECO:0000256" key="1">
    <source>
        <dbReference type="ARBA" id="ARBA00004141"/>
    </source>
</evidence>
<name>A0ABQ4QLX9_9HYPH</name>
<evidence type="ECO:0000256" key="3">
    <source>
        <dbReference type="ARBA" id="ARBA00022989"/>
    </source>
</evidence>
<dbReference type="PANTHER" id="PTHR23508">
    <property type="entry name" value="CARBOXYLIC ACID TRANSPORTER PROTEIN HOMOLOG"/>
    <property type="match status" value="1"/>
</dbReference>
<evidence type="ECO:0000256" key="2">
    <source>
        <dbReference type="ARBA" id="ARBA00022692"/>
    </source>
</evidence>
<dbReference type="SUPFAM" id="SSF103473">
    <property type="entry name" value="MFS general substrate transporter"/>
    <property type="match status" value="1"/>
</dbReference>
<dbReference type="InterPro" id="IPR011701">
    <property type="entry name" value="MFS"/>
</dbReference>
<feature type="transmembrane region" description="Helical" evidence="5">
    <location>
        <begin position="169"/>
        <end position="187"/>
    </location>
</feature>
<dbReference type="PROSITE" id="PS00217">
    <property type="entry name" value="SUGAR_TRANSPORT_2"/>
    <property type="match status" value="1"/>
</dbReference>
<organism evidence="7 8">
    <name type="scientific">Methylobacterium cerastii</name>
    <dbReference type="NCBI Taxonomy" id="932741"/>
    <lineage>
        <taxon>Bacteria</taxon>
        <taxon>Pseudomonadati</taxon>
        <taxon>Pseudomonadota</taxon>
        <taxon>Alphaproteobacteria</taxon>
        <taxon>Hyphomicrobiales</taxon>
        <taxon>Methylobacteriaceae</taxon>
        <taxon>Methylobacterium</taxon>
    </lineage>
</organism>
<feature type="transmembrane region" description="Helical" evidence="5">
    <location>
        <begin position="285"/>
        <end position="306"/>
    </location>
</feature>